<gene>
    <name evidence="9" type="primary">hemA</name>
    <name evidence="12" type="ORF">C4541_01115</name>
</gene>
<dbReference type="PANTHER" id="PTHR43013:SF1">
    <property type="entry name" value="GLUTAMYL-TRNA REDUCTASE"/>
    <property type="match status" value="1"/>
</dbReference>
<comment type="similarity">
    <text evidence="2 9">Belongs to the glutamyl-tRNA reductase family.</text>
</comment>
<evidence type="ECO:0000259" key="10">
    <source>
        <dbReference type="Pfam" id="PF01488"/>
    </source>
</evidence>
<feature type="active site" description="Nucleophile" evidence="9">
    <location>
        <position position="51"/>
    </location>
</feature>
<dbReference type="UniPathway" id="UPA00251">
    <property type="reaction ID" value="UER00316"/>
</dbReference>
<evidence type="ECO:0000256" key="2">
    <source>
        <dbReference type="ARBA" id="ARBA00005916"/>
    </source>
</evidence>
<keyword evidence="5 9" id="KW-0560">Oxidoreductase</keyword>
<evidence type="ECO:0000259" key="11">
    <source>
        <dbReference type="Pfam" id="PF05201"/>
    </source>
</evidence>
<dbReference type="AlphaFoldDB" id="A0A3A4R671"/>
<feature type="binding site" evidence="9">
    <location>
        <position position="109"/>
    </location>
    <ligand>
        <name>substrate</name>
    </ligand>
</feature>
<dbReference type="InterPro" id="IPR018214">
    <property type="entry name" value="GluRdtase_CS"/>
</dbReference>
<comment type="miscellaneous">
    <text evidence="9">During catalysis, the active site Cys acts as a nucleophile attacking the alpha-carbonyl group of tRNA-bound glutamate with the formation of a thioester intermediate between enzyme and glutamate, and the concomitant release of tRNA(Glu). The thioester intermediate is finally reduced by direct hydride transfer from NADPH, to form the product GSA.</text>
</comment>
<dbReference type="CDD" id="cd05213">
    <property type="entry name" value="NAD_bind_Glutamyl_tRNA_reduct"/>
    <property type="match status" value="1"/>
</dbReference>
<dbReference type="FunFam" id="3.30.460.30:FF:000001">
    <property type="entry name" value="Glutamyl-tRNA reductase"/>
    <property type="match status" value="1"/>
</dbReference>
<dbReference type="InterPro" id="IPR036291">
    <property type="entry name" value="NAD(P)-bd_dom_sf"/>
</dbReference>
<evidence type="ECO:0000256" key="8">
    <source>
        <dbReference type="ARBA" id="ARBA00068659"/>
    </source>
</evidence>
<feature type="binding site" evidence="9">
    <location>
        <begin position="114"/>
        <end position="116"/>
    </location>
    <ligand>
        <name>substrate</name>
    </ligand>
</feature>
<dbReference type="InterPro" id="IPR000343">
    <property type="entry name" value="4pyrrol_synth_GluRdtase"/>
</dbReference>
<dbReference type="EC" id="1.2.1.70" evidence="3 9"/>
<feature type="site" description="Important for activity" evidence="9">
    <location>
        <position position="99"/>
    </location>
</feature>
<dbReference type="InterPro" id="IPR015895">
    <property type="entry name" value="4pyrrol_synth_GluRdtase_N"/>
</dbReference>
<dbReference type="InterPro" id="IPR036343">
    <property type="entry name" value="GluRdtase_N_sf"/>
</dbReference>
<dbReference type="Pfam" id="PF05201">
    <property type="entry name" value="GlutR_N"/>
    <property type="match status" value="1"/>
</dbReference>
<evidence type="ECO:0000256" key="3">
    <source>
        <dbReference type="ARBA" id="ARBA00012970"/>
    </source>
</evidence>
<sequence>MHILLKGISHKTAPLLIREQFSLSSHNGFQKTMLFMREQAGLQGGMILSTCNRVEIYIITQNKALGRAILNNVMYCDAGKDHIDPTAFYELVDEEAVRHLFRVVCGIDSQVLGETQIIAQIRSAWECAQELDLSCPFLDKLIQSSLIVARRVHAKTAISQGNVSVSAVAMKKCRDHFQNLNDKKVLILGAGKVARMMVSYLKKDNMHAIFVANRTYETAVELANLCHGEAIRFDLLSERIRDVDIIISSTSAPHILIKHQQILEVMKKRNKPLFMLDLGVPRDIEPSIRYLSGISLYDLDDLKSVVDENIALRSNEIIKVNRIVNDHCEKFFHRQTSFIYS</sequence>
<organism evidence="12 13">
    <name type="scientific">Candidatus Auribacter fodinae</name>
    <dbReference type="NCBI Taxonomy" id="2093366"/>
    <lineage>
        <taxon>Bacteria</taxon>
        <taxon>Pseudomonadati</taxon>
        <taxon>Candidatus Auribacterota</taxon>
        <taxon>Candidatus Auribacteria</taxon>
        <taxon>Candidatus Auribacterales</taxon>
        <taxon>Candidatus Auribacteraceae</taxon>
        <taxon>Candidatus Auribacter</taxon>
    </lineage>
</organism>
<comment type="function">
    <text evidence="9">Catalyzes the NADPH-dependent reduction of glutamyl-tRNA(Glu) to glutamate 1-semialdehyde (GSA).</text>
</comment>
<dbReference type="Gene3D" id="3.40.50.720">
    <property type="entry name" value="NAD(P)-binding Rossmann-like Domain"/>
    <property type="match status" value="1"/>
</dbReference>
<name>A0A3A4R671_9BACT</name>
<comment type="subunit">
    <text evidence="9">Homodimer.</text>
</comment>
<dbReference type="InterPro" id="IPR006151">
    <property type="entry name" value="Shikm_DH/Glu-tRNA_Rdtase"/>
</dbReference>
<dbReference type="GO" id="GO:0008883">
    <property type="term" value="F:glutamyl-tRNA reductase activity"/>
    <property type="evidence" value="ECO:0007669"/>
    <property type="project" value="UniProtKB-UniRule"/>
</dbReference>
<dbReference type="Pfam" id="PF01488">
    <property type="entry name" value="Shikimate_DH"/>
    <property type="match status" value="1"/>
</dbReference>
<proteinExistence type="inferred from homology"/>
<evidence type="ECO:0000313" key="13">
    <source>
        <dbReference type="Proteomes" id="UP000266426"/>
    </source>
</evidence>
<keyword evidence="6 9" id="KW-0627">Porphyrin biosynthesis</keyword>
<reference evidence="12 13" key="1">
    <citation type="journal article" date="2017" name="ISME J.">
        <title>Energy and carbon metabolisms in a deep terrestrial subsurface fluid microbial community.</title>
        <authorList>
            <person name="Momper L."/>
            <person name="Jungbluth S.P."/>
            <person name="Lee M.D."/>
            <person name="Amend J.P."/>
        </authorList>
    </citation>
    <scope>NUCLEOTIDE SEQUENCE [LARGE SCALE GENOMIC DNA]</scope>
    <source>
        <strain evidence="12">SURF_26</strain>
    </source>
</reference>
<keyword evidence="4 9" id="KW-0521">NADP</keyword>
<feature type="binding site" evidence="9">
    <location>
        <begin position="189"/>
        <end position="194"/>
    </location>
    <ligand>
        <name>NADP(+)</name>
        <dbReference type="ChEBI" id="CHEBI:58349"/>
    </ligand>
</feature>
<dbReference type="SUPFAM" id="SSF51735">
    <property type="entry name" value="NAD(P)-binding Rossmann-fold domains"/>
    <property type="match status" value="1"/>
</dbReference>
<dbReference type="GO" id="GO:0050661">
    <property type="term" value="F:NADP binding"/>
    <property type="evidence" value="ECO:0007669"/>
    <property type="project" value="InterPro"/>
</dbReference>
<dbReference type="EMBL" id="QZJZ01000008">
    <property type="protein sequence ID" value="RJP61832.1"/>
    <property type="molecule type" value="Genomic_DNA"/>
</dbReference>
<feature type="binding site" evidence="9">
    <location>
        <begin position="50"/>
        <end position="53"/>
    </location>
    <ligand>
        <name>substrate</name>
    </ligand>
</feature>
<dbReference type="HAMAP" id="MF_00087">
    <property type="entry name" value="Glu_tRNA_reductase"/>
    <property type="match status" value="1"/>
</dbReference>
<dbReference type="PANTHER" id="PTHR43013">
    <property type="entry name" value="GLUTAMYL-TRNA REDUCTASE"/>
    <property type="match status" value="1"/>
</dbReference>
<evidence type="ECO:0000256" key="1">
    <source>
        <dbReference type="ARBA" id="ARBA00005059"/>
    </source>
</evidence>
<comment type="caution">
    <text evidence="12">The sequence shown here is derived from an EMBL/GenBank/DDBJ whole genome shotgun (WGS) entry which is preliminary data.</text>
</comment>
<evidence type="ECO:0000313" key="12">
    <source>
        <dbReference type="EMBL" id="RJP61832.1"/>
    </source>
</evidence>
<dbReference type="PROSITE" id="PS00747">
    <property type="entry name" value="GLUTR"/>
    <property type="match status" value="1"/>
</dbReference>
<protein>
    <recommendedName>
        <fullName evidence="8 9">Glutamyl-tRNA reductase</fullName>
        <shortName evidence="9">GluTR</shortName>
        <ecNumber evidence="3 9">1.2.1.70</ecNumber>
    </recommendedName>
</protein>
<evidence type="ECO:0000256" key="7">
    <source>
        <dbReference type="ARBA" id="ARBA00047464"/>
    </source>
</evidence>
<dbReference type="NCBIfam" id="TIGR01035">
    <property type="entry name" value="hemA"/>
    <property type="match status" value="1"/>
</dbReference>
<comment type="domain">
    <text evidence="9">Possesses an unusual extended V-shaped dimeric structure with each monomer consisting of three distinct domains arranged along a curved 'spinal' alpha-helix. The N-terminal catalytic domain specifically recognizes the glutamate moiety of the substrate. The second domain is the NADPH-binding domain, and the third C-terminal domain is responsible for dimerization.</text>
</comment>
<dbReference type="Gene3D" id="3.30.460.30">
    <property type="entry name" value="Glutamyl-tRNA reductase, N-terminal domain"/>
    <property type="match status" value="1"/>
</dbReference>
<dbReference type="FunFam" id="3.40.50.720:FF:000031">
    <property type="entry name" value="Glutamyl-tRNA reductase"/>
    <property type="match status" value="1"/>
</dbReference>
<comment type="pathway">
    <text evidence="1 9">Porphyrin-containing compound metabolism; protoporphyrin-IX biosynthesis; 5-aminolevulinate from L-glutamyl-tRNA(Glu): step 1/2.</text>
</comment>
<feature type="binding site" evidence="9">
    <location>
        <position position="120"/>
    </location>
    <ligand>
        <name>substrate</name>
    </ligand>
</feature>
<evidence type="ECO:0000256" key="6">
    <source>
        <dbReference type="ARBA" id="ARBA00023244"/>
    </source>
</evidence>
<feature type="domain" description="Glutamyl-tRNA reductase N-terminal" evidence="11">
    <location>
        <begin position="7"/>
        <end position="156"/>
    </location>
</feature>
<evidence type="ECO:0000256" key="4">
    <source>
        <dbReference type="ARBA" id="ARBA00022857"/>
    </source>
</evidence>
<comment type="catalytic activity">
    <reaction evidence="7 9">
        <text>(S)-4-amino-5-oxopentanoate + tRNA(Glu) + NADP(+) = L-glutamyl-tRNA(Glu) + NADPH + H(+)</text>
        <dbReference type="Rhea" id="RHEA:12344"/>
        <dbReference type="Rhea" id="RHEA-COMP:9663"/>
        <dbReference type="Rhea" id="RHEA-COMP:9680"/>
        <dbReference type="ChEBI" id="CHEBI:15378"/>
        <dbReference type="ChEBI" id="CHEBI:57501"/>
        <dbReference type="ChEBI" id="CHEBI:57783"/>
        <dbReference type="ChEBI" id="CHEBI:58349"/>
        <dbReference type="ChEBI" id="CHEBI:78442"/>
        <dbReference type="ChEBI" id="CHEBI:78520"/>
        <dbReference type="EC" id="1.2.1.70"/>
    </reaction>
</comment>
<accession>A0A3A4R671</accession>
<feature type="domain" description="Quinate/shikimate 5-dehydrogenase/glutamyl-tRNA reductase" evidence="10">
    <location>
        <begin position="174"/>
        <end position="305"/>
    </location>
</feature>
<evidence type="ECO:0000256" key="5">
    <source>
        <dbReference type="ARBA" id="ARBA00023002"/>
    </source>
</evidence>
<dbReference type="SUPFAM" id="SSF69742">
    <property type="entry name" value="Glutamyl tRNA-reductase catalytic, N-terminal domain"/>
    <property type="match status" value="1"/>
</dbReference>
<dbReference type="Proteomes" id="UP000266426">
    <property type="component" value="Unassembled WGS sequence"/>
</dbReference>
<evidence type="ECO:0000256" key="9">
    <source>
        <dbReference type="HAMAP-Rule" id="MF_00087"/>
    </source>
</evidence>
<dbReference type="GO" id="GO:0019353">
    <property type="term" value="P:protoporphyrinogen IX biosynthetic process from glutamate"/>
    <property type="evidence" value="ECO:0007669"/>
    <property type="project" value="TreeGrafter"/>
</dbReference>